<dbReference type="OrthoDB" id="9790372at2"/>
<evidence type="ECO:0000313" key="4">
    <source>
        <dbReference type="Proteomes" id="UP000476934"/>
    </source>
</evidence>
<proteinExistence type="predicted"/>
<dbReference type="AlphaFoldDB" id="A0A0A6VDR9"/>
<dbReference type="InterPro" id="IPR003772">
    <property type="entry name" value="YceD"/>
</dbReference>
<reference evidence="1 3" key="1">
    <citation type="submission" date="2014-10" db="EMBL/GenBank/DDBJ databases">
        <title>Draft genome of phytase producing Bacillus ginsengihumi strain M2.11.</title>
        <authorList>
            <person name="Toymentseva A."/>
            <person name="Boulygina E.A."/>
            <person name="Kazakov S.V."/>
            <person name="Kayumov I."/>
            <person name="Suleimanova A.D."/>
            <person name="Mardanova A.M."/>
            <person name="Maria S.N."/>
            <person name="Sergey M.Y."/>
            <person name="Sharipova M.R."/>
        </authorList>
    </citation>
    <scope>NUCLEOTIDE SEQUENCE [LARGE SCALE GENOMIC DNA]</scope>
    <source>
        <strain evidence="1 3">M2.11</strain>
    </source>
</reference>
<dbReference type="STRING" id="363870.NG54_13895"/>
<evidence type="ECO:0000313" key="1">
    <source>
        <dbReference type="EMBL" id="KHD84689.1"/>
    </source>
</evidence>
<dbReference type="Pfam" id="PF02620">
    <property type="entry name" value="YceD"/>
    <property type="match status" value="1"/>
</dbReference>
<organism evidence="1 3">
    <name type="scientific">Heyndrickxia ginsengihumi</name>
    <dbReference type="NCBI Taxonomy" id="363870"/>
    <lineage>
        <taxon>Bacteria</taxon>
        <taxon>Bacillati</taxon>
        <taxon>Bacillota</taxon>
        <taxon>Bacilli</taxon>
        <taxon>Bacillales</taxon>
        <taxon>Bacillaceae</taxon>
        <taxon>Heyndrickxia</taxon>
    </lineage>
</organism>
<keyword evidence="4" id="KW-1185">Reference proteome</keyword>
<protein>
    <submittedName>
        <fullName evidence="2">DUF177 domain-containing protein</fullName>
    </submittedName>
</protein>
<dbReference type="EMBL" id="JAAIWK010000002">
    <property type="protein sequence ID" value="NEY18667.1"/>
    <property type="molecule type" value="Genomic_DNA"/>
</dbReference>
<dbReference type="Proteomes" id="UP000030588">
    <property type="component" value="Unassembled WGS sequence"/>
</dbReference>
<reference evidence="2 4" key="2">
    <citation type="submission" date="2020-02" db="EMBL/GenBank/DDBJ databases">
        <authorList>
            <person name="Feng H."/>
        </authorList>
    </citation>
    <scope>NUCLEOTIDE SEQUENCE [LARGE SCALE GENOMIC DNA]</scope>
    <source>
        <strain evidence="2 4">Gsoil 114</strain>
    </source>
</reference>
<gene>
    <name evidence="2" type="ORF">G4D61_01630</name>
    <name evidence="1" type="ORF">NG54_13895</name>
</gene>
<dbReference type="RefSeq" id="WP_025730126.1">
    <property type="nucleotide sequence ID" value="NZ_JAAIWK010000002.1"/>
</dbReference>
<name>A0A0A6VDR9_9BACI</name>
<dbReference type="Proteomes" id="UP000476934">
    <property type="component" value="Unassembled WGS sequence"/>
</dbReference>
<evidence type="ECO:0000313" key="2">
    <source>
        <dbReference type="EMBL" id="NEY18667.1"/>
    </source>
</evidence>
<dbReference type="EMBL" id="JRUN01000046">
    <property type="protein sequence ID" value="KHD84689.1"/>
    <property type="molecule type" value="Genomic_DNA"/>
</dbReference>
<accession>A0A0A6VDR9</accession>
<comment type="caution">
    <text evidence="1">The sequence shown here is derived from an EMBL/GenBank/DDBJ whole genome shotgun (WGS) entry which is preliminary data.</text>
</comment>
<reference evidence="2 4" key="3">
    <citation type="submission" date="2020-03" db="EMBL/GenBank/DDBJ databases">
        <title>Bacillus aquiflavi sp. nov., isolated from yellow water of strong flavor Chinese baijiu in Yibin region of China.</title>
        <authorList>
            <person name="Xie J."/>
        </authorList>
    </citation>
    <scope>NUCLEOTIDE SEQUENCE [LARGE SCALE GENOMIC DNA]</scope>
    <source>
        <strain evidence="2 4">Gsoil 114</strain>
    </source>
</reference>
<sequence length="180" mass="20656">MKWSTIQLQKFRDKSIEIDENVDVTQDLKKLNSDIRDASPFHITGNGRVTSDKVTFQIHIDGNLVLPCSRTLVDVNYPIDIESTETFLLKPITYDGLEDEEVHRVDGEVIDLVPVIKELILLDIPIQVFSDEAKDDQLPHTENWQVITEDQYEQLEKSAEKAVDPRLSDLAKFFSQDSEK</sequence>
<evidence type="ECO:0000313" key="3">
    <source>
        <dbReference type="Proteomes" id="UP000030588"/>
    </source>
</evidence>